<comment type="caution">
    <text evidence="1">The sequence shown here is derived from an EMBL/GenBank/DDBJ whole genome shotgun (WGS) entry which is preliminary data.</text>
</comment>
<proteinExistence type="predicted"/>
<name>A0A444IY86_9BACT</name>
<sequence length="33" mass="3569">MLEVTSSAVENLKTYLADNNIESAIRISLMQGG</sequence>
<organism evidence="1 2">
    <name type="scientific">Candidatus Electrothrix aarhusensis</name>
    <dbReference type="NCBI Taxonomy" id="1859131"/>
    <lineage>
        <taxon>Bacteria</taxon>
        <taxon>Pseudomonadati</taxon>
        <taxon>Thermodesulfobacteriota</taxon>
        <taxon>Desulfobulbia</taxon>
        <taxon>Desulfobulbales</taxon>
        <taxon>Desulfobulbaceae</taxon>
        <taxon>Candidatus Electrothrix</taxon>
    </lineage>
</organism>
<keyword evidence="2" id="KW-1185">Reference proteome</keyword>
<dbReference type="AlphaFoldDB" id="A0A444IY86"/>
<accession>A0A444IY86</accession>
<reference evidence="1 2" key="1">
    <citation type="submission" date="2017-01" db="EMBL/GenBank/DDBJ databases">
        <title>The cable genome- insights into the physiology and evolution of filamentous bacteria capable of sulfide oxidation via long distance electron transfer.</title>
        <authorList>
            <person name="Schreiber L."/>
            <person name="Bjerg J.T."/>
            <person name="Boggild A."/>
            <person name="Van De Vossenberg J."/>
            <person name="Meysman F."/>
            <person name="Nielsen L.P."/>
            <person name="Schramm A."/>
            <person name="Kjeldsen K.U."/>
        </authorList>
    </citation>
    <scope>NUCLEOTIDE SEQUENCE [LARGE SCALE GENOMIC DNA]</scope>
    <source>
        <strain evidence="1">MCF</strain>
    </source>
</reference>
<dbReference type="EMBL" id="MTKO01000072">
    <property type="protein sequence ID" value="RWX45824.1"/>
    <property type="molecule type" value="Genomic_DNA"/>
</dbReference>
<evidence type="ECO:0000313" key="2">
    <source>
        <dbReference type="Proteomes" id="UP000287853"/>
    </source>
</evidence>
<gene>
    <name evidence="1" type="ORF">H206_00646</name>
</gene>
<dbReference type="Proteomes" id="UP000287853">
    <property type="component" value="Unassembled WGS sequence"/>
</dbReference>
<protein>
    <recommendedName>
        <fullName evidence="3">Fe-S cluster assembly protein HesB</fullName>
    </recommendedName>
</protein>
<evidence type="ECO:0000313" key="1">
    <source>
        <dbReference type="EMBL" id="RWX45824.1"/>
    </source>
</evidence>
<evidence type="ECO:0008006" key="3">
    <source>
        <dbReference type="Google" id="ProtNLM"/>
    </source>
</evidence>